<comment type="subcellular location">
    <subcellularLocation>
        <location evidence="1">Membrane</location>
        <topology evidence="1">Multi-pass membrane protein</topology>
    </subcellularLocation>
</comment>
<dbReference type="SUPFAM" id="SSF143865">
    <property type="entry name" value="CorA soluble domain-like"/>
    <property type="match status" value="1"/>
</dbReference>
<dbReference type="Pfam" id="PF01544">
    <property type="entry name" value="CorA"/>
    <property type="match status" value="1"/>
</dbReference>
<name>A0A1M6ITC8_9FIRM</name>
<evidence type="ECO:0000256" key="3">
    <source>
        <dbReference type="ARBA" id="ARBA00022692"/>
    </source>
</evidence>
<dbReference type="Proteomes" id="UP000184052">
    <property type="component" value="Unassembled WGS sequence"/>
</dbReference>
<dbReference type="SUPFAM" id="SSF144083">
    <property type="entry name" value="Magnesium transport protein CorA, transmembrane region"/>
    <property type="match status" value="1"/>
</dbReference>
<dbReference type="PANTHER" id="PTHR47891">
    <property type="entry name" value="TRANSPORTER-RELATED"/>
    <property type="match status" value="1"/>
</dbReference>
<evidence type="ECO:0000313" key="8">
    <source>
        <dbReference type="Proteomes" id="UP000184052"/>
    </source>
</evidence>
<protein>
    <submittedName>
        <fullName evidence="7">Magnesium transporter</fullName>
    </submittedName>
</protein>
<dbReference type="InterPro" id="IPR047199">
    <property type="entry name" value="CorA-like"/>
</dbReference>
<dbReference type="STRING" id="1121476.SAMN02745751_02426"/>
<evidence type="ECO:0000256" key="4">
    <source>
        <dbReference type="ARBA" id="ARBA00022989"/>
    </source>
</evidence>
<dbReference type="Gene3D" id="3.30.460.20">
    <property type="entry name" value="CorA soluble domain-like"/>
    <property type="match status" value="1"/>
</dbReference>
<dbReference type="PANTHER" id="PTHR47891:SF2">
    <property type="entry name" value="MAGNESIUM AND COBALT TRANSPORTER"/>
    <property type="match status" value="1"/>
</dbReference>
<feature type="transmembrane region" description="Helical" evidence="6">
    <location>
        <begin position="286"/>
        <end position="306"/>
    </location>
</feature>
<dbReference type="OrthoDB" id="9803416at2"/>
<keyword evidence="4 6" id="KW-1133">Transmembrane helix</keyword>
<gene>
    <name evidence="7" type="ORF">SAMN02745751_02426</name>
</gene>
<feature type="transmembrane region" description="Helical" evidence="6">
    <location>
        <begin position="254"/>
        <end position="274"/>
    </location>
</feature>
<dbReference type="GO" id="GO:0016020">
    <property type="term" value="C:membrane"/>
    <property type="evidence" value="ECO:0007669"/>
    <property type="project" value="UniProtKB-SubCell"/>
</dbReference>
<sequence>MINIYKSVDDNLFTLKEIEDGAWISLVDPTPEELEFVEDELDVDIDFLRAALDEEEYSRIEIEGDQKLILVDIPYLDDEDEEHPFYSTLPFGIILAGKNIITVCLKNTIVIDQFEKNSVRSFYTFMRYRFVLQLLFKISKRYLLYLKQIDRMSTNIERQLHKSMKNRELIQLLDLEKSLVYFNTSLKGNEVVLNKMLKIDAIKLYPDDEDLLEDVIIENKQAIEMATIYSGILSGMMDAFASVISNNLNIVMKMLTSITIVMAIPTMIASFYGMNVRWLPMANNPNAFWIIMVIAGALSLVAGVILTKKKMF</sequence>
<comment type="similarity">
    <text evidence="2">Belongs to the CorA metal ion transporter (MIT) (TC 1.A.35) family.</text>
</comment>
<keyword evidence="5 6" id="KW-0472">Membrane</keyword>
<evidence type="ECO:0000313" key="7">
    <source>
        <dbReference type="EMBL" id="SHJ37667.1"/>
    </source>
</evidence>
<proteinExistence type="inferred from homology"/>
<evidence type="ECO:0000256" key="5">
    <source>
        <dbReference type="ARBA" id="ARBA00023136"/>
    </source>
</evidence>
<evidence type="ECO:0000256" key="2">
    <source>
        <dbReference type="ARBA" id="ARBA00009765"/>
    </source>
</evidence>
<organism evidence="7 8">
    <name type="scientific">Dethiosulfatibacter aminovorans DSM 17477</name>
    <dbReference type="NCBI Taxonomy" id="1121476"/>
    <lineage>
        <taxon>Bacteria</taxon>
        <taxon>Bacillati</taxon>
        <taxon>Bacillota</taxon>
        <taxon>Tissierellia</taxon>
        <taxon>Dethiosulfatibacter</taxon>
    </lineage>
</organism>
<keyword evidence="8" id="KW-1185">Reference proteome</keyword>
<dbReference type="Gene3D" id="1.20.58.340">
    <property type="entry name" value="Magnesium transport protein CorA, transmembrane region"/>
    <property type="match status" value="2"/>
</dbReference>
<dbReference type="AlphaFoldDB" id="A0A1M6ITC8"/>
<reference evidence="7 8" key="1">
    <citation type="submission" date="2016-11" db="EMBL/GenBank/DDBJ databases">
        <authorList>
            <person name="Jaros S."/>
            <person name="Januszkiewicz K."/>
            <person name="Wedrychowicz H."/>
        </authorList>
    </citation>
    <scope>NUCLEOTIDE SEQUENCE [LARGE SCALE GENOMIC DNA]</scope>
    <source>
        <strain evidence="7 8">DSM 17477</strain>
    </source>
</reference>
<dbReference type="InterPro" id="IPR045861">
    <property type="entry name" value="CorA_cytoplasmic_dom"/>
</dbReference>
<evidence type="ECO:0000256" key="1">
    <source>
        <dbReference type="ARBA" id="ARBA00004141"/>
    </source>
</evidence>
<keyword evidence="3 6" id="KW-0812">Transmembrane</keyword>
<accession>A0A1M6ITC8</accession>
<dbReference type="RefSeq" id="WP_073049845.1">
    <property type="nucleotide sequence ID" value="NZ_FQZL01000018.1"/>
</dbReference>
<evidence type="ECO:0000256" key="6">
    <source>
        <dbReference type="SAM" id="Phobius"/>
    </source>
</evidence>
<dbReference type="InterPro" id="IPR045863">
    <property type="entry name" value="CorA_TM1_TM2"/>
</dbReference>
<dbReference type="InterPro" id="IPR002523">
    <property type="entry name" value="MgTranspt_CorA/ZnTranspt_ZntB"/>
</dbReference>
<dbReference type="EMBL" id="FQZL01000018">
    <property type="protein sequence ID" value="SHJ37667.1"/>
    <property type="molecule type" value="Genomic_DNA"/>
</dbReference>
<dbReference type="GO" id="GO:0046873">
    <property type="term" value="F:metal ion transmembrane transporter activity"/>
    <property type="evidence" value="ECO:0007669"/>
    <property type="project" value="InterPro"/>
</dbReference>
<dbReference type="CDD" id="cd12827">
    <property type="entry name" value="EcCorA_ZntB-like_u2"/>
    <property type="match status" value="1"/>
</dbReference>